<dbReference type="Proteomes" id="UP000576480">
    <property type="component" value="Unassembled WGS sequence"/>
</dbReference>
<dbReference type="Gene3D" id="3.40.50.300">
    <property type="entry name" value="P-loop containing nucleotide triphosphate hydrolases"/>
    <property type="match status" value="1"/>
</dbReference>
<dbReference type="AlphaFoldDB" id="A0A6V8PUK9"/>
<organism evidence="2 3">
    <name type="scientific">Candidatus Hakubella thermalkaliphila</name>
    <dbReference type="NCBI Taxonomy" id="2754717"/>
    <lineage>
        <taxon>Bacteria</taxon>
        <taxon>Bacillati</taxon>
        <taxon>Actinomycetota</taxon>
        <taxon>Actinomycetota incertae sedis</taxon>
        <taxon>Candidatus Hakubellales</taxon>
        <taxon>Candidatus Hakubellaceae</taxon>
        <taxon>Candidatus Hakubella</taxon>
    </lineage>
</organism>
<dbReference type="PANTHER" id="PTHR43834:SF6">
    <property type="entry name" value="GTPASE DER"/>
    <property type="match status" value="1"/>
</dbReference>
<reference evidence="2 3" key="1">
    <citation type="journal article" date="2020" name="Front. Microbiol.">
        <title>Single-cell genomics of novel Actinobacteria with the Wood-Ljungdahl pathway discovered in a serpentinizing system.</title>
        <authorList>
            <person name="Merino N."/>
            <person name="Kawai M."/>
            <person name="Boyd E.S."/>
            <person name="Colman D.R."/>
            <person name="McGlynn S.E."/>
            <person name="Nealson K.H."/>
            <person name="Kurokawa K."/>
            <person name="Hongoh Y."/>
        </authorList>
    </citation>
    <scope>NUCLEOTIDE SEQUENCE [LARGE SCALE GENOMIC DNA]</scope>
    <source>
        <strain evidence="2 3">S43</strain>
    </source>
</reference>
<dbReference type="InterPro" id="IPR006073">
    <property type="entry name" value="GTP-bd"/>
</dbReference>
<feature type="domain" description="G" evidence="1">
    <location>
        <begin position="1"/>
        <end position="42"/>
    </location>
</feature>
<dbReference type="InterPro" id="IPR027417">
    <property type="entry name" value="P-loop_NTPase"/>
</dbReference>
<evidence type="ECO:0000313" key="2">
    <source>
        <dbReference type="EMBL" id="GFP36269.1"/>
    </source>
</evidence>
<dbReference type="RefSeq" id="WP_176230609.1">
    <property type="nucleotide sequence ID" value="NZ_BLSB01000532.1"/>
</dbReference>
<dbReference type="PANTHER" id="PTHR43834">
    <property type="entry name" value="GTPASE DER"/>
    <property type="match status" value="1"/>
</dbReference>
<dbReference type="GO" id="GO:0005525">
    <property type="term" value="F:GTP binding"/>
    <property type="evidence" value="ECO:0007669"/>
    <property type="project" value="InterPro"/>
</dbReference>
<name>A0A6V8PUK9_9ACTN</name>
<dbReference type="EMBL" id="BLSB01000532">
    <property type="protein sequence ID" value="GFP36269.1"/>
    <property type="molecule type" value="Genomic_DNA"/>
</dbReference>
<proteinExistence type="predicted"/>
<dbReference type="Pfam" id="PF01926">
    <property type="entry name" value="MMR_HSR1"/>
    <property type="match status" value="1"/>
</dbReference>
<comment type="caution">
    <text evidence="2">The sequence shown here is derived from an EMBL/GenBank/DDBJ whole genome shotgun (WGS) entry which is preliminary data.</text>
</comment>
<evidence type="ECO:0000313" key="3">
    <source>
        <dbReference type="Proteomes" id="UP000576480"/>
    </source>
</evidence>
<sequence>LLGKKRMIVSPLPGTTRDAVDSVCSYYKNKYLLIDTAGIRKKRQTRIFY</sequence>
<protein>
    <submittedName>
        <fullName evidence="2">GTPase</fullName>
    </submittedName>
</protein>
<evidence type="ECO:0000259" key="1">
    <source>
        <dbReference type="Pfam" id="PF01926"/>
    </source>
</evidence>
<dbReference type="SUPFAM" id="SSF52540">
    <property type="entry name" value="P-loop containing nucleoside triphosphate hydrolases"/>
    <property type="match status" value="1"/>
</dbReference>
<dbReference type="GO" id="GO:0043022">
    <property type="term" value="F:ribosome binding"/>
    <property type="evidence" value="ECO:0007669"/>
    <property type="project" value="TreeGrafter"/>
</dbReference>
<gene>
    <name evidence="2" type="ORF">HKBW3S43_02057</name>
</gene>
<accession>A0A6V8PUK9</accession>
<feature type="non-terminal residue" evidence="2">
    <location>
        <position position="1"/>
    </location>
</feature>